<comment type="caution">
    <text evidence="2">The sequence shown here is derived from an EMBL/GenBank/DDBJ whole genome shotgun (WGS) entry which is preliminary data.</text>
</comment>
<protein>
    <recommendedName>
        <fullName evidence="4">Transmembrane protein (PGPGW)</fullName>
    </recommendedName>
</protein>
<sequence>MMPVGPLTQTHREQRLERMIDRLPPRAARAMRWLRRPQARLARLLAGGALVIGGCLAILPIFGLWMLPLGLILLCQDVPPLQRGLDLVLDRIEARHPDWIYGKGAPRS</sequence>
<feature type="transmembrane region" description="Helical" evidence="1">
    <location>
        <begin position="41"/>
        <end position="67"/>
    </location>
</feature>
<reference evidence="2 3" key="1">
    <citation type="submission" date="2020-06" db="EMBL/GenBank/DDBJ databases">
        <title>Description of novel acetic acid bacteria.</title>
        <authorList>
            <person name="Sombolestani A."/>
        </authorList>
    </citation>
    <scope>NUCLEOTIDE SEQUENCE [LARGE SCALE GENOMIC DNA]</scope>
    <source>
        <strain evidence="2 3">LMG 27010</strain>
    </source>
</reference>
<gene>
    <name evidence="2" type="ORF">HUK82_12630</name>
</gene>
<evidence type="ECO:0000256" key="1">
    <source>
        <dbReference type="SAM" id="Phobius"/>
    </source>
</evidence>
<evidence type="ECO:0000313" key="3">
    <source>
        <dbReference type="Proteomes" id="UP000585665"/>
    </source>
</evidence>
<dbReference type="AlphaFoldDB" id="A0A850PEX6"/>
<evidence type="ECO:0008006" key="4">
    <source>
        <dbReference type="Google" id="ProtNLM"/>
    </source>
</evidence>
<keyword evidence="1" id="KW-0472">Membrane</keyword>
<dbReference type="RefSeq" id="WP_176614303.1">
    <property type="nucleotide sequence ID" value="NZ_JABXXR010000123.1"/>
</dbReference>
<proteinExistence type="predicted"/>
<keyword evidence="3" id="KW-1185">Reference proteome</keyword>
<keyword evidence="1" id="KW-0812">Transmembrane</keyword>
<name>A0A850PEX6_9PROT</name>
<keyword evidence="1" id="KW-1133">Transmembrane helix</keyword>
<accession>A0A850PEX6</accession>
<dbReference type="EMBL" id="JABXXR010000123">
    <property type="protein sequence ID" value="NVN41403.1"/>
    <property type="molecule type" value="Genomic_DNA"/>
</dbReference>
<organism evidence="2 3">
    <name type="scientific">Ameyamaea chiangmaiensis</name>
    <dbReference type="NCBI Taxonomy" id="442969"/>
    <lineage>
        <taxon>Bacteria</taxon>
        <taxon>Pseudomonadati</taxon>
        <taxon>Pseudomonadota</taxon>
        <taxon>Alphaproteobacteria</taxon>
        <taxon>Acetobacterales</taxon>
        <taxon>Acetobacteraceae</taxon>
        <taxon>Ameyamaea</taxon>
    </lineage>
</organism>
<evidence type="ECO:0000313" key="2">
    <source>
        <dbReference type="EMBL" id="NVN41403.1"/>
    </source>
</evidence>
<dbReference type="Proteomes" id="UP000585665">
    <property type="component" value="Unassembled WGS sequence"/>
</dbReference>